<dbReference type="AlphaFoldDB" id="A0A0Z8NG57"/>
<keyword evidence="4 6" id="KW-1133">Transmembrane helix</keyword>
<feature type="transmembrane region" description="Helical" evidence="6">
    <location>
        <begin position="192"/>
        <end position="210"/>
    </location>
</feature>
<dbReference type="RefSeq" id="WP_044688590.1">
    <property type="nucleotide sequence ID" value="NZ_CEEW01000066.1"/>
</dbReference>
<dbReference type="InterPro" id="IPR052536">
    <property type="entry name" value="ABC-4_Integral_Memb_Prot"/>
</dbReference>
<comment type="similarity">
    <text evidence="6">Belongs to the ABC-4 integral membrane protein family.</text>
</comment>
<keyword evidence="6" id="KW-0813">Transport</keyword>
<proteinExistence type="inferred from homology"/>
<dbReference type="STRING" id="1214166.GCA_000440555_01235"/>
<keyword evidence="2 6" id="KW-1003">Cell membrane</keyword>
<evidence type="ECO:0000256" key="2">
    <source>
        <dbReference type="ARBA" id="ARBA00022475"/>
    </source>
</evidence>
<dbReference type="PIRSF" id="PIRSF018968">
    <property type="entry name" value="ABC_permease_BceB"/>
    <property type="match status" value="1"/>
</dbReference>
<sequence length="656" mass="73168">MFYLKLAGQNIRKSMGVFAPFVLASLVLFTLICSMFLLMLSPVMKTMGSGAISIGLGVVVLTIFSVIMEIYSFNFLMKQRAREFGLYNMLGMNKKKVALIASLELMMIFLLVVVLGSVLAGVFSNVLYLIFVNITHYSDLHFGIAPLAFVLTAFLFAGIFFLLELLAIRTIGKTSPLILFRASEKGEKEPKGNVLLAALGVLSLGAGYYLSLSSKAEGLAVIYRFFIAVLFVIAGTYLFYISFMTWYLKARRKNKRYFYTPEHFITTSQMIFRMKQHATGLANITLLAVMAFVTIATTTSLYTGMSSMTGALYPKETSITYPVSDRSQGEAAYQQSVLSHFPEKANDSLSYLTYQAGLVYDGGEEIVISPETISNPDFSKMAFTYFITQDDFRKLGNDLPELAANQVTFMRPGEKPSLKKLVLGEQTFENVANLDQAIFPDIINTLNAAVMVVSDDTVLDAVRAYYESNNPQGYQVSLDYRAFTDLTKEEVTKVGEQAGNIYTISNENGEYVGNIMQRTDFNNMLMGFTGGFLFTGFLLGISFLLGAALIIYYKQYSEGHEDKKSYKILQEVGMSAAAVKKTINSQTLTVFFMPLVMATLHFVIALVMLKQMLLSFGVTSSLMIYTVSGITLLAVALIYFVIYKWTSRTYYRIIER</sequence>
<feature type="transmembrane region" description="Helical" evidence="6">
    <location>
        <begin position="524"/>
        <end position="553"/>
    </location>
</feature>
<dbReference type="GO" id="GO:0005886">
    <property type="term" value="C:plasma membrane"/>
    <property type="evidence" value="ECO:0007669"/>
    <property type="project" value="UniProtKB-SubCell"/>
</dbReference>
<accession>A0A0Z8NG57</accession>
<dbReference type="GO" id="GO:0055085">
    <property type="term" value="P:transmembrane transport"/>
    <property type="evidence" value="ECO:0007669"/>
    <property type="project" value="UniProtKB-UniRule"/>
</dbReference>
<dbReference type="EMBL" id="FIFW01000024">
    <property type="protein sequence ID" value="CYU90814.1"/>
    <property type="molecule type" value="Genomic_DNA"/>
</dbReference>
<evidence type="ECO:0000313" key="8">
    <source>
        <dbReference type="EMBL" id="CYU90814.1"/>
    </source>
</evidence>
<dbReference type="PANTHER" id="PTHR46795:SF3">
    <property type="entry name" value="ABC TRANSPORTER PERMEASE"/>
    <property type="match status" value="1"/>
</dbReference>
<feature type="transmembrane region" description="Helical" evidence="6">
    <location>
        <begin position="143"/>
        <end position="171"/>
    </location>
</feature>
<evidence type="ECO:0000259" key="7">
    <source>
        <dbReference type="Pfam" id="PF02687"/>
    </source>
</evidence>
<evidence type="ECO:0000313" key="9">
    <source>
        <dbReference type="EMBL" id="CYW26728.1"/>
    </source>
</evidence>
<keyword evidence="5 6" id="KW-0472">Membrane</keyword>
<protein>
    <submittedName>
        <fullName evidence="9">Putative transporter permease protein</fullName>
    </submittedName>
</protein>
<reference evidence="10 11" key="1">
    <citation type="submission" date="2016-02" db="EMBL/GenBank/DDBJ databases">
        <authorList>
            <consortium name="Pathogen Informatics"/>
        </authorList>
    </citation>
    <scope>NUCLEOTIDE SEQUENCE [LARGE SCALE GENOMIC DNA]</scope>
    <source>
        <strain evidence="8 11">LSS23</strain>
        <strain evidence="9 10">SS1013</strain>
    </source>
</reference>
<feature type="transmembrane region" description="Helical" evidence="6">
    <location>
        <begin position="280"/>
        <end position="302"/>
    </location>
</feature>
<dbReference type="InterPro" id="IPR003838">
    <property type="entry name" value="ABC3_permease_C"/>
</dbReference>
<keyword evidence="3 6" id="KW-0812">Transmembrane</keyword>
<evidence type="ECO:0000313" key="11">
    <source>
        <dbReference type="Proteomes" id="UP000073434"/>
    </source>
</evidence>
<dbReference type="Pfam" id="PF02687">
    <property type="entry name" value="FtsX"/>
    <property type="match status" value="1"/>
</dbReference>
<evidence type="ECO:0000256" key="5">
    <source>
        <dbReference type="ARBA" id="ARBA00023136"/>
    </source>
</evidence>
<comment type="subcellular location">
    <subcellularLocation>
        <location evidence="1 6">Cell membrane</location>
        <topology evidence="1 6">Multi-pass membrane protein</topology>
    </subcellularLocation>
</comment>
<dbReference type="EMBL" id="FIJK01000019">
    <property type="protein sequence ID" value="CYW26728.1"/>
    <property type="molecule type" value="Genomic_DNA"/>
</dbReference>
<feature type="transmembrane region" description="Helical" evidence="6">
    <location>
        <begin position="21"/>
        <end position="40"/>
    </location>
</feature>
<feature type="transmembrane region" description="Helical" evidence="6">
    <location>
        <begin position="622"/>
        <end position="642"/>
    </location>
</feature>
<name>A0A0Z8NG57_STRSU</name>
<evidence type="ECO:0000256" key="6">
    <source>
        <dbReference type="PIRNR" id="PIRNR018968"/>
    </source>
</evidence>
<organism evidence="9 10">
    <name type="scientific">Streptococcus suis</name>
    <dbReference type="NCBI Taxonomy" id="1307"/>
    <lineage>
        <taxon>Bacteria</taxon>
        <taxon>Bacillati</taxon>
        <taxon>Bacillota</taxon>
        <taxon>Bacilli</taxon>
        <taxon>Lactobacillales</taxon>
        <taxon>Streptococcaceae</taxon>
        <taxon>Streptococcus</taxon>
    </lineage>
</organism>
<dbReference type="PANTHER" id="PTHR46795">
    <property type="entry name" value="ABC TRANSPORTER PERMEASE-RELATED-RELATED"/>
    <property type="match status" value="1"/>
</dbReference>
<evidence type="ECO:0000256" key="3">
    <source>
        <dbReference type="ARBA" id="ARBA00022692"/>
    </source>
</evidence>
<evidence type="ECO:0000313" key="10">
    <source>
        <dbReference type="Proteomes" id="UP000069526"/>
    </source>
</evidence>
<feature type="transmembrane region" description="Helical" evidence="6">
    <location>
        <begin position="52"/>
        <end position="76"/>
    </location>
</feature>
<evidence type="ECO:0000256" key="4">
    <source>
        <dbReference type="ARBA" id="ARBA00022989"/>
    </source>
</evidence>
<evidence type="ECO:0000256" key="1">
    <source>
        <dbReference type="ARBA" id="ARBA00004651"/>
    </source>
</evidence>
<feature type="transmembrane region" description="Helical" evidence="6">
    <location>
        <begin position="97"/>
        <end position="123"/>
    </location>
</feature>
<feature type="transmembrane region" description="Helical" evidence="6">
    <location>
        <begin position="222"/>
        <end position="248"/>
    </location>
</feature>
<dbReference type="InterPro" id="IPR027022">
    <property type="entry name" value="ABC_permease_BceB-typ"/>
</dbReference>
<gene>
    <name evidence="8" type="ORF">ERS132385_01895</name>
    <name evidence="9" type="ORF">ERS132539_01018</name>
</gene>
<feature type="domain" description="ABC3 transporter permease C-terminal" evidence="7">
    <location>
        <begin position="58"/>
        <end position="176"/>
    </location>
</feature>
<feature type="transmembrane region" description="Helical" evidence="6">
    <location>
        <begin position="590"/>
        <end position="610"/>
    </location>
</feature>
<dbReference type="Proteomes" id="UP000073434">
    <property type="component" value="Unassembled WGS sequence"/>
</dbReference>
<dbReference type="Proteomes" id="UP000069526">
    <property type="component" value="Unassembled WGS sequence"/>
</dbReference>